<dbReference type="Proteomes" id="UP000663846">
    <property type="component" value="Unassembled WGS sequence"/>
</dbReference>
<feature type="coiled-coil region" evidence="1">
    <location>
        <begin position="356"/>
        <end position="383"/>
    </location>
</feature>
<sequence>MADKQLETVGLDRIAEISRNIREAVRAALPTPPEQFFTLMVPGKVVDLNMYKVEDDRVILPLATELNQAILCDDMPVLSTLQLGPTGRSVARSYAPTISKLKAAGTPIGIDDGNSMTPDQKRYNQAMKILSSEKQAVYTQAVANKTKAFRDALQLARDDPINKTPAQIRQAYDQWVSENARTYRNNVQATYMDWVITGKKEEVEYWFSVVDQDSALARVEKSKEVMRWAVVQDSDGSCEYQKVKLEPADWANKCLDRIKSGANQTKTAEWYTWEINRLEQTNSLLEVMKTSPPAFDATGESKDNADLNTQAKEADDQLRSAMAEQMRTEHEYQKALSSSKKAAPGSDEDTAAKEKVKETLKNYQKAQTNVRECREKYDKVNLDKLSYDNKAAHNNLIKDLQDKDPQAPSEGAKAGPDFFTPITVEVTSSSETKRTEESATSFSAGASAMSELAESSVKISFECMRVDITRPWLRPELFYDEELVPGPGVLISPGFARLGALMEGKVPAEQAEKELQDYSVFPLYPVGFLVACNVILEISGSTSSLEMYMNSSSTSASASVGYGPFSASASGAHSNSNAGSTCKSTASGCRIQIKSPQIIGWISRMVPALPRLDKKSAHQPLQNDFSQGGFFGAPAQ</sequence>
<proteinExistence type="predicted"/>
<evidence type="ECO:0000313" key="4">
    <source>
        <dbReference type="Proteomes" id="UP000663846"/>
    </source>
</evidence>
<feature type="region of interest" description="Disordered" evidence="2">
    <location>
        <begin position="325"/>
        <end position="354"/>
    </location>
</feature>
<reference evidence="3" key="1">
    <citation type="submission" date="2021-01" db="EMBL/GenBank/DDBJ databases">
        <authorList>
            <person name="Kaushik A."/>
        </authorList>
    </citation>
    <scope>NUCLEOTIDE SEQUENCE</scope>
    <source>
        <strain evidence="3">AG1-1C</strain>
    </source>
</reference>
<evidence type="ECO:0000256" key="1">
    <source>
        <dbReference type="SAM" id="Coils"/>
    </source>
</evidence>
<evidence type="ECO:0000256" key="2">
    <source>
        <dbReference type="SAM" id="MobiDB-lite"/>
    </source>
</evidence>
<comment type="caution">
    <text evidence="3">The sequence shown here is derived from an EMBL/GenBank/DDBJ whole genome shotgun (WGS) entry which is preliminary data.</text>
</comment>
<keyword evidence="1" id="KW-0175">Coiled coil</keyword>
<accession>A0A8H3C4G5</accession>
<gene>
    <name evidence="3" type="ORF">RDB_LOCUS180564</name>
</gene>
<organism evidence="3 4">
    <name type="scientific">Rhizoctonia solani</name>
    <dbReference type="NCBI Taxonomy" id="456999"/>
    <lineage>
        <taxon>Eukaryota</taxon>
        <taxon>Fungi</taxon>
        <taxon>Dikarya</taxon>
        <taxon>Basidiomycota</taxon>
        <taxon>Agaricomycotina</taxon>
        <taxon>Agaricomycetes</taxon>
        <taxon>Cantharellales</taxon>
        <taxon>Ceratobasidiaceae</taxon>
        <taxon>Rhizoctonia</taxon>
    </lineage>
</organism>
<name>A0A8H3C4G5_9AGAM</name>
<dbReference type="EMBL" id="CAJMWS010001123">
    <property type="protein sequence ID" value="CAE6473609.1"/>
    <property type="molecule type" value="Genomic_DNA"/>
</dbReference>
<protein>
    <submittedName>
        <fullName evidence="3">Uncharacterized protein</fullName>
    </submittedName>
</protein>
<evidence type="ECO:0000313" key="3">
    <source>
        <dbReference type="EMBL" id="CAE6473609.1"/>
    </source>
</evidence>
<dbReference type="AlphaFoldDB" id="A0A8H3C4G5"/>